<evidence type="ECO:0000313" key="7">
    <source>
        <dbReference type="EMBL" id="JAC67081.1"/>
    </source>
</evidence>
<comment type="subcellular location">
    <subcellularLocation>
        <location evidence="1">Membrane</location>
        <topology evidence="1">Multi-pass membrane protein</topology>
    </subcellularLocation>
</comment>
<dbReference type="EMBL" id="GBEZ01008596">
    <property type="protein sequence ID" value="JAC76953.1"/>
    <property type="molecule type" value="Transcribed_RNA"/>
</dbReference>
<keyword evidence="3 6" id="KW-1133">Transmembrane helix</keyword>
<evidence type="ECO:0000256" key="2">
    <source>
        <dbReference type="ARBA" id="ARBA00022692"/>
    </source>
</evidence>
<dbReference type="Pfam" id="PF03741">
    <property type="entry name" value="TerC"/>
    <property type="match status" value="1"/>
</dbReference>
<evidence type="ECO:0000256" key="1">
    <source>
        <dbReference type="ARBA" id="ARBA00004141"/>
    </source>
</evidence>
<evidence type="ECO:0000256" key="4">
    <source>
        <dbReference type="ARBA" id="ARBA00023136"/>
    </source>
</evidence>
<evidence type="ECO:0008006" key="9">
    <source>
        <dbReference type="Google" id="ProtNLM"/>
    </source>
</evidence>
<dbReference type="InterPro" id="IPR005496">
    <property type="entry name" value="Integral_membrane_TerC"/>
</dbReference>
<gene>
    <name evidence="7" type="ORF">TSPGSL018_12064</name>
    <name evidence="8" type="ORF">TSPGSL018_18836</name>
</gene>
<organism evidence="8">
    <name type="scientific">Tetraselmis sp. GSL018</name>
    <dbReference type="NCBI Taxonomy" id="582737"/>
    <lineage>
        <taxon>Eukaryota</taxon>
        <taxon>Viridiplantae</taxon>
        <taxon>Chlorophyta</taxon>
        <taxon>core chlorophytes</taxon>
        <taxon>Chlorodendrophyceae</taxon>
        <taxon>Chlorodendrales</taxon>
        <taxon>Chlorodendraceae</taxon>
        <taxon>Tetraselmis</taxon>
    </lineage>
</organism>
<feature type="region of interest" description="Disordered" evidence="5">
    <location>
        <begin position="61"/>
        <end position="92"/>
    </location>
</feature>
<evidence type="ECO:0000256" key="5">
    <source>
        <dbReference type="SAM" id="MobiDB-lite"/>
    </source>
</evidence>
<dbReference type="PANTHER" id="PTHR30238:SF0">
    <property type="entry name" value="THYLAKOID MEMBRANE PROTEIN TERC, CHLOROPLASTIC"/>
    <property type="match status" value="1"/>
</dbReference>
<feature type="transmembrane region" description="Helical" evidence="6">
    <location>
        <begin position="361"/>
        <end position="381"/>
    </location>
</feature>
<evidence type="ECO:0000256" key="6">
    <source>
        <dbReference type="SAM" id="Phobius"/>
    </source>
</evidence>
<proteinExistence type="predicted"/>
<dbReference type="GO" id="GO:0016020">
    <property type="term" value="C:membrane"/>
    <property type="evidence" value="ECO:0007669"/>
    <property type="project" value="UniProtKB-SubCell"/>
</dbReference>
<evidence type="ECO:0000256" key="3">
    <source>
        <dbReference type="ARBA" id="ARBA00022989"/>
    </source>
</evidence>
<evidence type="ECO:0000313" key="8">
    <source>
        <dbReference type="EMBL" id="JAC76953.1"/>
    </source>
</evidence>
<keyword evidence="2 6" id="KW-0812">Transmembrane</keyword>
<feature type="transmembrane region" description="Helical" evidence="6">
    <location>
        <begin position="204"/>
        <end position="223"/>
    </location>
</feature>
<keyword evidence="4 6" id="KW-0472">Membrane</keyword>
<feature type="transmembrane region" description="Helical" evidence="6">
    <location>
        <begin position="112"/>
        <end position="135"/>
    </location>
</feature>
<dbReference type="NCBIfam" id="TIGR03718">
    <property type="entry name" value="R_switched_Alx"/>
    <property type="match status" value="1"/>
</dbReference>
<protein>
    <recommendedName>
        <fullName evidence="9">Tellurite resistance protein TerC</fullName>
    </recommendedName>
</protein>
<name>A0A061RYA3_9CHLO</name>
<accession>A0A061RYA3</accession>
<feature type="transmembrane region" description="Helical" evidence="6">
    <location>
        <begin position="303"/>
        <end position="324"/>
    </location>
</feature>
<feature type="transmembrane region" description="Helical" evidence="6">
    <location>
        <begin position="178"/>
        <end position="198"/>
    </location>
</feature>
<dbReference type="PANTHER" id="PTHR30238">
    <property type="entry name" value="MEMBRANE BOUND PREDICTED REDOX MODULATOR"/>
    <property type="match status" value="1"/>
</dbReference>
<sequence>METCRAYHPLQGLARMNSLNSPQNSTLVSMGVAVNMSVSPGVWGRKRTKMRDTAVLKRVHAPAESRRAVNSELEAQDTEDGSKARKADALPQTMEHQVESIETLRREEDTEFAGQAVAVWVAAAMAFGAGIGYFAGVEKAEEFFAGYLLEQSLSVDNLFVFILIFKYFKVRGPEQETVLNYGIWTAAVLRGIMCFAGVELVDNFKPVMLGFAAILLYSAYGILAGASDDDEDEDDLHNNKVVQICRRLIKVSDEYDGNKFFTVKDGVRTATPLLLVLAIVELSDVVFAVDSIPAVFGVTLDPFIVYTSNMFAIANLRAVYQFIAVVIGDLRFLEKAVAVVLGYIGSKMVLDYVGFEIPTSMSLAIVATVLGGGIGLSYLLPEDAKPEPRLKQDDSPGADKRL</sequence>
<feature type="transmembrane region" description="Helical" evidence="6">
    <location>
        <begin position="147"/>
        <end position="166"/>
    </location>
</feature>
<dbReference type="InterPro" id="IPR022369">
    <property type="entry name" value="Integral_membrane_TerC_rswitch"/>
</dbReference>
<dbReference type="AlphaFoldDB" id="A0A061RYA3"/>
<reference evidence="8" key="1">
    <citation type="submission" date="2014-05" db="EMBL/GenBank/DDBJ databases">
        <title>The transcriptome of the halophilic microalga Tetraselmis sp. GSL018 isolated from the Great Salt Lake, Utah.</title>
        <authorList>
            <person name="Jinkerson R.E."/>
            <person name="D'Adamo S."/>
            <person name="Posewitz M.C."/>
        </authorList>
    </citation>
    <scope>NUCLEOTIDE SEQUENCE</scope>
    <source>
        <strain evidence="8">GSL018</strain>
    </source>
</reference>
<dbReference type="EMBL" id="GBEZ01019484">
    <property type="protein sequence ID" value="JAC67081.1"/>
    <property type="molecule type" value="Transcribed_RNA"/>
</dbReference>